<evidence type="ECO:0000313" key="2">
    <source>
        <dbReference type="EMBL" id="GFD15070.1"/>
    </source>
</evidence>
<accession>A0A699TYV5</accession>
<organism evidence="2">
    <name type="scientific">Tanacetum cinerariifolium</name>
    <name type="common">Dalmatian daisy</name>
    <name type="synonym">Chrysanthemum cinerariifolium</name>
    <dbReference type="NCBI Taxonomy" id="118510"/>
    <lineage>
        <taxon>Eukaryota</taxon>
        <taxon>Viridiplantae</taxon>
        <taxon>Streptophyta</taxon>
        <taxon>Embryophyta</taxon>
        <taxon>Tracheophyta</taxon>
        <taxon>Spermatophyta</taxon>
        <taxon>Magnoliopsida</taxon>
        <taxon>eudicotyledons</taxon>
        <taxon>Gunneridae</taxon>
        <taxon>Pentapetalae</taxon>
        <taxon>asterids</taxon>
        <taxon>campanulids</taxon>
        <taxon>Asterales</taxon>
        <taxon>Asteraceae</taxon>
        <taxon>Asteroideae</taxon>
        <taxon>Anthemideae</taxon>
        <taxon>Anthemidinae</taxon>
        <taxon>Tanacetum</taxon>
    </lineage>
</organism>
<name>A0A699TYV5_TANCI</name>
<comment type="caution">
    <text evidence="2">The sequence shown here is derived from an EMBL/GenBank/DDBJ whole genome shotgun (WGS) entry which is preliminary data.</text>
</comment>
<gene>
    <name evidence="2" type="ORF">Tci_887039</name>
</gene>
<dbReference type="EMBL" id="BKCJ011283836">
    <property type="protein sequence ID" value="GFD15070.1"/>
    <property type="molecule type" value="Genomic_DNA"/>
</dbReference>
<protein>
    <submittedName>
        <fullName evidence="2">Uncharacterized protein</fullName>
    </submittedName>
</protein>
<reference evidence="2" key="1">
    <citation type="journal article" date="2019" name="Sci. Rep.">
        <title>Draft genome of Tanacetum cinerariifolium, the natural source of mosquito coil.</title>
        <authorList>
            <person name="Yamashiro T."/>
            <person name="Shiraishi A."/>
            <person name="Satake H."/>
            <person name="Nakayama K."/>
        </authorList>
    </citation>
    <scope>NUCLEOTIDE SEQUENCE</scope>
</reference>
<sequence>PRPRADSIDIGQRRGTRGGAGPEVGFGAGQQHLIHAHQLDVAVLRIILTSVRGHGGCGRERGDEAGARVARTKPLSLIARLAAAAAAA</sequence>
<dbReference type="AlphaFoldDB" id="A0A699TYV5"/>
<feature type="non-terminal residue" evidence="2">
    <location>
        <position position="1"/>
    </location>
</feature>
<evidence type="ECO:0000256" key="1">
    <source>
        <dbReference type="SAM" id="MobiDB-lite"/>
    </source>
</evidence>
<feature type="region of interest" description="Disordered" evidence="1">
    <location>
        <begin position="1"/>
        <end position="24"/>
    </location>
</feature>
<proteinExistence type="predicted"/>